<evidence type="ECO:0000256" key="1">
    <source>
        <dbReference type="SAM" id="MobiDB-lite"/>
    </source>
</evidence>
<dbReference type="AlphaFoldDB" id="A0A8T1NDV7"/>
<name>A0A8T1NDV7_CARIL</name>
<sequence length="72" mass="8402">MHLQQLHSNNPLLRPSPSTPPLSLIAVVLPAGDERLKELEFLDWRFEGTKITLVGFIGRLCFLLWKTEKRFW</sequence>
<dbReference type="EMBL" id="CM031823">
    <property type="protein sequence ID" value="KAG6627284.1"/>
    <property type="molecule type" value="Genomic_DNA"/>
</dbReference>
<organism evidence="2 3">
    <name type="scientific">Carya illinoinensis</name>
    <name type="common">Pecan</name>
    <dbReference type="NCBI Taxonomy" id="32201"/>
    <lineage>
        <taxon>Eukaryota</taxon>
        <taxon>Viridiplantae</taxon>
        <taxon>Streptophyta</taxon>
        <taxon>Embryophyta</taxon>
        <taxon>Tracheophyta</taxon>
        <taxon>Spermatophyta</taxon>
        <taxon>Magnoliopsida</taxon>
        <taxon>eudicotyledons</taxon>
        <taxon>Gunneridae</taxon>
        <taxon>Pentapetalae</taxon>
        <taxon>rosids</taxon>
        <taxon>fabids</taxon>
        <taxon>Fagales</taxon>
        <taxon>Juglandaceae</taxon>
        <taxon>Carya</taxon>
    </lineage>
</organism>
<keyword evidence="3" id="KW-1185">Reference proteome</keyword>
<reference evidence="2" key="1">
    <citation type="submission" date="2020-12" db="EMBL/GenBank/DDBJ databases">
        <title>WGS assembly of Carya illinoinensis cv. Pawnee.</title>
        <authorList>
            <person name="Platts A."/>
            <person name="Shu S."/>
            <person name="Wright S."/>
            <person name="Barry K."/>
            <person name="Edger P."/>
            <person name="Pires J.C."/>
            <person name="Schmutz J."/>
        </authorList>
    </citation>
    <scope>NUCLEOTIDE SEQUENCE</scope>
    <source>
        <tissue evidence="2">Leaf</tissue>
    </source>
</reference>
<proteinExistence type="predicted"/>
<accession>A0A8T1NDV7</accession>
<dbReference type="Proteomes" id="UP000811609">
    <property type="component" value="Chromosome 15"/>
</dbReference>
<protein>
    <submittedName>
        <fullName evidence="2">Uncharacterized protein</fullName>
    </submittedName>
</protein>
<evidence type="ECO:0000313" key="3">
    <source>
        <dbReference type="Proteomes" id="UP000811609"/>
    </source>
</evidence>
<feature type="region of interest" description="Disordered" evidence="1">
    <location>
        <begin position="1"/>
        <end position="20"/>
    </location>
</feature>
<comment type="caution">
    <text evidence="2">The sequence shown here is derived from an EMBL/GenBank/DDBJ whole genome shotgun (WGS) entry which is preliminary data.</text>
</comment>
<evidence type="ECO:0000313" key="2">
    <source>
        <dbReference type="EMBL" id="KAG6627284.1"/>
    </source>
</evidence>
<gene>
    <name evidence="2" type="ORF">CIPAW_15G116200</name>
</gene>